<reference evidence="2" key="1">
    <citation type="journal article" date="2012" name="Proc. Natl. Acad. Sci. U.S.A.">
        <title>Antigenic diversity is generated by distinct evolutionary mechanisms in African trypanosome species.</title>
        <authorList>
            <person name="Jackson A.P."/>
            <person name="Berry A."/>
            <person name="Aslett M."/>
            <person name="Allison H.C."/>
            <person name="Burton P."/>
            <person name="Vavrova-Anderson J."/>
            <person name="Brown R."/>
            <person name="Browne H."/>
            <person name="Corton N."/>
            <person name="Hauser H."/>
            <person name="Gamble J."/>
            <person name="Gilderthorp R."/>
            <person name="Marcello L."/>
            <person name="McQuillan J."/>
            <person name="Otto T.D."/>
            <person name="Quail M.A."/>
            <person name="Sanders M.J."/>
            <person name="van Tonder A."/>
            <person name="Ginger M.L."/>
            <person name="Field M.C."/>
            <person name="Barry J.D."/>
            <person name="Hertz-Fowler C."/>
            <person name="Berriman M."/>
        </authorList>
    </citation>
    <scope>NUCLEOTIDE SEQUENCE</scope>
    <source>
        <strain evidence="2">Y486</strain>
    </source>
</reference>
<gene>
    <name evidence="2" type="ORF">TVY486_1011830</name>
</gene>
<protein>
    <submittedName>
        <fullName evidence="2">Uncharacterized protein</fullName>
    </submittedName>
</protein>
<dbReference type="EMBL" id="HE573026">
    <property type="protein sequence ID" value="CCC52140.1"/>
    <property type="molecule type" value="Genomic_DNA"/>
</dbReference>
<feature type="region of interest" description="Disordered" evidence="1">
    <location>
        <begin position="1"/>
        <end position="29"/>
    </location>
</feature>
<evidence type="ECO:0000313" key="2">
    <source>
        <dbReference type="EMBL" id="CCC52140.1"/>
    </source>
</evidence>
<dbReference type="AlphaFoldDB" id="G0U3Y0"/>
<proteinExistence type="predicted"/>
<organism evidence="2">
    <name type="scientific">Trypanosoma vivax (strain Y486)</name>
    <dbReference type="NCBI Taxonomy" id="1055687"/>
    <lineage>
        <taxon>Eukaryota</taxon>
        <taxon>Discoba</taxon>
        <taxon>Euglenozoa</taxon>
        <taxon>Kinetoplastea</taxon>
        <taxon>Metakinetoplastina</taxon>
        <taxon>Trypanosomatida</taxon>
        <taxon>Trypanosomatidae</taxon>
        <taxon>Trypanosoma</taxon>
        <taxon>Duttonella</taxon>
    </lineage>
</organism>
<name>G0U3Y0_TRYVY</name>
<accession>G0U3Y0</accession>
<sequence length="122" mass="13455">MTVPGPPFSARAAFHSSPKTKKTTHTHTQRINSKKVLPHSAYVLLYISLYFVTNENTSNNLNTIPTPCACVRLSICAAADIEALVERKRVNGERVKGIDNVECVNMKQAVCHAAEAQVLLHR</sequence>
<feature type="compositionally biased region" description="Basic residues" evidence="1">
    <location>
        <begin position="18"/>
        <end position="29"/>
    </location>
</feature>
<evidence type="ECO:0000256" key="1">
    <source>
        <dbReference type="SAM" id="MobiDB-lite"/>
    </source>
</evidence>